<sequence length="234" mass="27591">MKDIIADLYDLIKESYDGKSIKVYRGDWKRRIKLVIKSMGYRLENFDDDVFVPLDTTKKPESFSTKSTGSNYKLSDCEKKHIVDNFNKVPTTEKWILSTGKAVDDVMKNLAQESVYEHPVHSMILDPDDPVWKNHFTNDELNEIRSFHLTPLPNIPNDIEQYLAIYEEDWKSAKELYKFADDQKHDPVDEFHLKWIRESFMRAAELFFYDDTLTLNDYSESDLLHEVWSFVCIG</sequence>
<dbReference type="AlphaFoldDB" id="A0A9P7C216"/>
<dbReference type="EMBL" id="JAANIT010005350">
    <property type="protein sequence ID" value="KAG1531655.1"/>
    <property type="molecule type" value="Genomic_DNA"/>
</dbReference>
<evidence type="ECO:0000313" key="2">
    <source>
        <dbReference type="Proteomes" id="UP000717996"/>
    </source>
</evidence>
<gene>
    <name evidence="1" type="ORF">G6F51_013436</name>
</gene>
<name>A0A9P7C216_RHIOR</name>
<protein>
    <submittedName>
        <fullName evidence="1">Uncharacterized protein</fullName>
    </submittedName>
</protein>
<proteinExistence type="predicted"/>
<dbReference type="Proteomes" id="UP000717996">
    <property type="component" value="Unassembled WGS sequence"/>
</dbReference>
<evidence type="ECO:0000313" key="1">
    <source>
        <dbReference type="EMBL" id="KAG1531655.1"/>
    </source>
</evidence>
<accession>A0A9P7C216</accession>
<organism evidence="1 2">
    <name type="scientific">Rhizopus oryzae</name>
    <name type="common">Mucormycosis agent</name>
    <name type="synonym">Rhizopus arrhizus var. delemar</name>
    <dbReference type="NCBI Taxonomy" id="64495"/>
    <lineage>
        <taxon>Eukaryota</taxon>
        <taxon>Fungi</taxon>
        <taxon>Fungi incertae sedis</taxon>
        <taxon>Mucoromycota</taxon>
        <taxon>Mucoromycotina</taxon>
        <taxon>Mucoromycetes</taxon>
        <taxon>Mucorales</taxon>
        <taxon>Mucorineae</taxon>
        <taxon>Rhizopodaceae</taxon>
        <taxon>Rhizopus</taxon>
    </lineage>
</organism>
<reference evidence="1" key="1">
    <citation type="journal article" date="2020" name="Microb. Genom.">
        <title>Genetic diversity of clinical and environmental Mucorales isolates obtained from an investigation of mucormycosis cases among solid organ transplant recipients.</title>
        <authorList>
            <person name="Nguyen M.H."/>
            <person name="Kaul D."/>
            <person name="Muto C."/>
            <person name="Cheng S.J."/>
            <person name="Richter R.A."/>
            <person name="Bruno V.M."/>
            <person name="Liu G."/>
            <person name="Beyhan S."/>
            <person name="Sundermann A.J."/>
            <person name="Mounaud S."/>
            <person name="Pasculle A.W."/>
            <person name="Nierman W.C."/>
            <person name="Driscoll E."/>
            <person name="Cumbie R."/>
            <person name="Clancy C.J."/>
            <person name="Dupont C.L."/>
        </authorList>
    </citation>
    <scope>NUCLEOTIDE SEQUENCE</scope>
    <source>
        <strain evidence="1">GL16</strain>
    </source>
</reference>
<comment type="caution">
    <text evidence="1">The sequence shown here is derived from an EMBL/GenBank/DDBJ whole genome shotgun (WGS) entry which is preliminary data.</text>
</comment>